<proteinExistence type="inferred from homology"/>
<keyword evidence="4" id="KW-0285">Flavoprotein</keyword>
<comment type="cofactor">
    <cofactor evidence="1">
        <name>FAD</name>
        <dbReference type="ChEBI" id="CHEBI:57692"/>
    </cofactor>
</comment>
<accession>A0A497YIK5</accession>
<evidence type="ECO:0000256" key="6">
    <source>
        <dbReference type="ARBA" id="ARBA00022857"/>
    </source>
</evidence>
<reference evidence="9 11" key="2">
    <citation type="submission" date="2019-03" db="EMBL/GenBank/DDBJ databases">
        <authorList>
            <person name="He R.-H."/>
        </authorList>
    </citation>
    <scope>NUCLEOTIDE SEQUENCE [LARGE SCALE GENOMIC DNA]</scope>
    <source>
        <strain evidence="9 11">DSM 19624</strain>
    </source>
</reference>
<comment type="similarity">
    <text evidence="3">Belongs to the lysine N(6)-hydroxylase/L-ornithine N(5)-oxygenase family.</text>
</comment>
<keyword evidence="6" id="KW-0521">NADP</keyword>
<dbReference type="GO" id="GO:0016491">
    <property type="term" value="F:oxidoreductase activity"/>
    <property type="evidence" value="ECO:0007669"/>
    <property type="project" value="UniProtKB-KW"/>
</dbReference>
<name>A0A497YIK5_9SPHI</name>
<dbReference type="AlphaFoldDB" id="A0A497YIK5"/>
<evidence type="ECO:0000256" key="7">
    <source>
        <dbReference type="ARBA" id="ARBA00023002"/>
    </source>
</evidence>
<dbReference type="RefSeq" id="WP_121282722.1">
    <property type="nucleotide sequence ID" value="NZ_RCCK01000010.1"/>
</dbReference>
<keyword evidence="11" id="KW-1185">Reference proteome</keyword>
<comment type="caution">
    <text evidence="8">The sequence shown here is derived from an EMBL/GenBank/DDBJ whole genome shotgun (WGS) entry which is preliminary data.</text>
</comment>
<evidence type="ECO:0000256" key="3">
    <source>
        <dbReference type="ARBA" id="ARBA00007588"/>
    </source>
</evidence>
<dbReference type="EMBL" id="RCCK01000010">
    <property type="protein sequence ID" value="RLJ80100.1"/>
    <property type="molecule type" value="Genomic_DNA"/>
</dbReference>
<evidence type="ECO:0000313" key="9">
    <source>
        <dbReference type="EMBL" id="TFB31392.1"/>
    </source>
</evidence>
<dbReference type="OrthoDB" id="7527071at2"/>
<dbReference type="Proteomes" id="UP000273898">
    <property type="component" value="Unassembled WGS sequence"/>
</dbReference>
<dbReference type="InterPro" id="IPR036188">
    <property type="entry name" value="FAD/NAD-bd_sf"/>
</dbReference>
<sequence length="452" mass="51528">MQEQKTYDIVGIGIGPFNLGLAALCAPINSLSTLFLDQASEFNWHPGMMLSDATLQVPFMADLVTMADPTSPYSFLNYLKQTDRLYKFYIREDFFVLRKEYNAYCKWAINHLQNCHFGQKVISINYVDGVYQVEKIDQSSGTSETIFTKKIVLGTGTAPKVPDFISPAEHKNTIHSSEYLKFKPTLLNQKTVTIIGSGQSAAEIFYDLLPETENGLKLKWFTRPDRFFPMEYSKLTLELTSPEYVDHFYNLSDAKRKQLLGKQNSLFKGINFELINQIFDKLYELSVDGEKINAELMPNCQLNNLMVKADGTYELDFFHIESEKDFTVETDFVVLATGYKYNEPGFLSGINDRIARNAEGLFHVHRNYAIDVNGNEIFVQNAELHTHGFVTPDLGMGAYRNASIINAILGFEIYPVEKRIAFQQFSVNGEQEVLEQAQDFIRDCHVEPVETP</sequence>
<dbReference type="SUPFAM" id="SSF51905">
    <property type="entry name" value="FAD/NAD(P)-binding domain"/>
    <property type="match status" value="2"/>
</dbReference>
<keyword evidence="7" id="KW-0560">Oxidoreductase</keyword>
<evidence type="ECO:0000256" key="2">
    <source>
        <dbReference type="ARBA" id="ARBA00004924"/>
    </source>
</evidence>
<evidence type="ECO:0000256" key="4">
    <source>
        <dbReference type="ARBA" id="ARBA00022630"/>
    </source>
</evidence>
<dbReference type="Pfam" id="PF13434">
    <property type="entry name" value="Lys_Orn_oxgnase"/>
    <property type="match status" value="1"/>
</dbReference>
<evidence type="ECO:0000313" key="11">
    <source>
        <dbReference type="Proteomes" id="UP000297429"/>
    </source>
</evidence>
<evidence type="ECO:0000256" key="1">
    <source>
        <dbReference type="ARBA" id="ARBA00001974"/>
    </source>
</evidence>
<dbReference type="PANTHER" id="PTHR42802">
    <property type="entry name" value="MONOOXYGENASE"/>
    <property type="match status" value="1"/>
</dbReference>
<dbReference type="PANTHER" id="PTHR42802:SF1">
    <property type="entry name" value="L-ORNITHINE N(5)-MONOOXYGENASE"/>
    <property type="match status" value="1"/>
</dbReference>
<dbReference type="EMBL" id="SOPX01000002">
    <property type="protein sequence ID" value="TFB31392.1"/>
    <property type="molecule type" value="Genomic_DNA"/>
</dbReference>
<comment type="pathway">
    <text evidence="2">Siderophore biosynthesis.</text>
</comment>
<dbReference type="Proteomes" id="UP000297429">
    <property type="component" value="Unassembled WGS sequence"/>
</dbReference>
<reference evidence="8 10" key="1">
    <citation type="submission" date="2018-10" db="EMBL/GenBank/DDBJ databases">
        <title>Genomic Encyclopedia of Archaeal and Bacterial Type Strains, Phase II (KMG-II): from individual species to whole genera.</title>
        <authorList>
            <person name="Goeker M."/>
        </authorList>
    </citation>
    <scope>NUCLEOTIDE SEQUENCE [LARGE SCALE GENOMIC DNA]</scope>
    <source>
        <strain evidence="8 10">DSM 19624</strain>
    </source>
</reference>
<dbReference type="InterPro" id="IPR025700">
    <property type="entry name" value="Lys/Orn_oxygenase"/>
</dbReference>
<gene>
    <name evidence="8" type="ORF">BCL90_0837</name>
    <name evidence="9" type="ORF">E3V97_12385</name>
</gene>
<keyword evidence="5" id="KW-0274">FAD</keyword>
<protein>
    <submittedName>
        <fullName evidence="9">Alcaligin biosynthesis protein</fullName>
    </submittedName>
    <submittedName>
        <fullName evidence="8">Lysine N6-hydroxylase</fullName>
    </submittedName>
</protein>
<evidence type="ECO:0000313" key="8">
    <source>
        <dbReference type="EMBL" id="RLJ80100.1"/>
    </source>
</evidence>
<dbReference type="Gene3D" id="3.50.50.60">
    <property type="entry name" value="FAD/NAD(P)-binding domain"/>
    <property type="match status" value="1"/>
</dbReference>
<organism evidence="8 10">
    <name type="scientific">Pedobacter alluvionis</name>
    <dbReference type="NCBI Taxonomy" id="475253"/>
    <lineage>
        <taxon>Bacteria</taxon>
        <taxon>Pseudomonadati</taxon>
        <taxon>Bacteroidota</taxon>
        <taxon>Sphingobacteriia</taxon>
        <taxon>Sphingobacteriales</taxon>
        <taxon>Sphingobacteriaceae</taxon>
        <taxon>Pedobacter</taxon>
    </lineage>
</organism>
<evidence type="ECO:0000313" key="10">
    <source>
        <dbReference type="Proteomes" id="UP000273898"/>
    </source>
</evidence>
<evidence type="ECO:0000256" key="5">
    <source>
        <dbReference type="ARBA" id="ARBA00022827"/>
    </source>
</evidence>